<proteinExistence type="predicted"/>
<reference evidence="1 2" key="1">
    <citation type="submission" date="2024-04" db="EMBL/GenBank/DDBJ databases">
        <title>genome sequences of Mucor flavus KT1a and Helicostylum pulchrum KT1b strains isolation_sourced from the surface of a dry-aged beef.</title>
        <authorList>
            <person name="Toyotome T."/>
            <person name="Hosono M."/>
            <person name="Torimaru M."/>
            <person name="Fukuda K."/>
            <person name="Mikami N."/>
        </authorList>
    </citation>
    <scope>NUCLEOTIDE SEQUENCE [LARGE SCALE GENOMIC DNA]</scope>
    <source>
        <strain evidence="1 2">KT1b</strain>
    </source>
</reference>
<sequence length="73" mass="8646">MNEALYYIQIEKAKLCKNNERRGDRYAILSIVRSIEDTELWSKCGDEQELTFYRRFASIMDVMFKGSEVILSE</sequence>
<organism evidence="1 2">
    <name type="scientific">Helicostylum pulchrum</name>
    <dbReference type="NCBI Taxonomy" id="562976"/>
    <lineage>
        <taxon>Eukaryota</taxon>
        <taxon>Fungi</taxon>
        <taxon>Fungi incertae sedis</taxon>
        <taxon>Mucoromycota</taxon>
        <taxon>Mucoromycotina</taxon>
        <taxon>Mucoromycetes</taxon>
        <taxon>Mucorales</taxon>
        <taxon>Mucorineae</taxon>
        <taxon>Mucoraceae</taxon>
        <taxon>Helicostylum</taxon>
    </lineage>
</organism>
<protein>
    <submittedName>
        <fullName evidence="1">Uncharacterized protein</fullName>
    </submittedName>
</protein>
<dbReference type="EMBL" id="BAABUJ010000004">
    <property type="protein sequence ID" value="GAA5795422.1"/>
    <property type="molecule type" value="Genomic_DNA"/>
</dbReference>
<name>A0ABP9XKU2_9FUNG</name>
<dbReference type="Proteomes" id="UP001476247">
    <property type="component" value="Unassembled WGS sequence"/>
</dbReference>
<evidence type="ECO:0000313" key="1">
    <source>
        <dbReference type="EMBL" id="GAA5795422.1"/>
    </source>
</evidence>
<comment type="caution">
    <text evidence="1">The sequence shown here is derived from an EMBL/GenBank/DDBJ whole genome shotgun (WGS) entry which is preliminary data.</text>
</comment>
<keyword evidence="2" id="KW-1185">Reference proteome</keyword>
<evidence type="ECO:0000313" key="2">
    <source>
        <dbReference type="Proteomes" id="UP001476247"/>
    </source>
</evidence>
<accession>A0ABP9XKU2</accession>
<gene>
    <name evidence="1" type="ORF">HPULCUR_000779</name>
</gene>